<dbReference type="PROSITE" id="PS00059">
    <property type="entry name" value="ADH_ZINC"/>
    <property type="match status" value="1"/>
</dbReference>
<feature type="domain" description="Enoyl reductase (ER)" evidence="6">
    <location>
        <begin position="13"/>
        <end position="333"/>
    </location>
</feature>
<dbReference type="EMBL" id="JAVDVW010000001">
    <property type="protein sequence ID" value="MDR7098785.1"/>
    <property type="molecule type" value="Genomic_DNA"/>
</dbReference>
<evidence type="ECO:0000313" key="7">
    <source>
        <dbReference type="EMBL" id="MDR7098785.1"/>
    </source>
</evidence>
<organism evidence="7 8">
    <name type="scientific">Agrilutibacter niabensis</name>
    <dbReference type="NCBI Taxonomy" id="380628"/>
    <lineage>
        <taxon>Bacteria</taxon>
        <taxon>Pseudomonadati</taxon>
        <taxon>Pseudomonadota</taxon>
        <taxon>Gammaproteobacteria</taxon>
        <taxon>Lysobacterales</taxon>
        <taxon>Lysobacteraceae</taxon>
        <taxon>Agrilutibacter</taxon>
    </lineage>
</organism>
<dbReference type="InterPro" id="IPR013149">
    <property type="entry name" value="ADH-like_C"/>
</dbReference>
<gene>
    <name evidence="7" type="ORF">J2X04_001132</name>
</gene>
<dbReference type="SUPFAM" id="SSF51735">
    <property type="entry name" value="NAD(P)-binding Rossmann-fold domains"/>
    <property type="match status" value="1"/>
</dbReference>
<dbReference type="InterPro" id="IPR011032">
    <property type="entry name" value="GroES-like_sf"/>
</dbReference>
<dbReference type="EC" id="1.-.-.-" evidence="7"/>
<dbReference type="Gene3D" id="3.90.180.10">
    <property type="entry name" value="Medium-chain alcohol dehydrogenases, catalytic domain"/>
    <property type="match status" value="1"/>
</dbReference>
<dbReference type="GO" id="GO:0016491">
    <property type="term" value="F:oxidoreductase activity"/>
    <property type="evidence" value="ECO:0007669"/>
    <property type="project" value="UniProtKB-KW"/>
</dbReference>
<accession>A0ABU1VMS5</accession>
<comment type="cofactor">
    <cofactor evidence="1 5">
        <name>Zn(2+)</name>
        <dbReference type="ChEBI" id="CHEBI:29105"/>
    </cofactor>
</comment>
<evidence type="ECO:0000259" key="6">
    <source>
        <dbReference type="SMART" id="SM00829"/>
    </source>
</evidence>
<dbReference type="RefSeq" id="WP_310052868.1">
    <property type="nucleotide sequence ID" value="NZ_JAVDVW010000001.1"/>
</dbReference>
<evidence type="ECO:0000256" key="3">
    <source>
        <dbReference type="ARBA" id="ARBA00022833"/>
    </source>
</evidence>
<evidence type="ECO:0000256" key="1">
    <source>
        <dbReference type="ARBA" id="ARBA00001947"/>
    </source>
</evidence>
<keyword evidence="2 5" id="KW-0479">Metal-binding</keyword>
<dbReference type="InterPro" id="IPR013154">
    <property type="entry name" value="ADH-like_N"/>
</dbReference>
<dbReference type="InterPro" id="IPR002328">
    <property type="entry name" value="ADH_Zn_CS"/>
</dbReference>
<sequence length="336" mass="35463">MSTIHAWAAKAAGARLEPFEYDPGPLGDEQVEIAIEHCGICHSDLSMLDNEWGMTVYPFVPGHEGIGRVVACGPQALGLSVGQRVGIGWNAHSCLHCAECIAGRQHLCAQVQGTITGRHGAFADRVRCHWVWAVPLPDALSAAESGPLLCGGITVYSPLELHGIRPTDRVGVIGIGGLGHMALKFCHAWGCEVTAFTSSASKEEEARAFGAHRVVSSRDTAAIKALAGTFDLILDTVNVTLDWNALLAALAPGGRLHVVGAALEPIPIPAFALISGQKSISGSPTGSRGSIDAMLAFAARHRIAPQTEHFPMSRVNDAMDHLRAGKARYRIVLDAG</sequence>
<name>A0ABU1VMS5_9GAMM</name>
<protein>
    <submittedName>
        <fullName evidence="7">Zinc-type alcohol dehydrogenase-like protein</fullName>
        <ecNumber evidence="7">1.-.-.-</ecNumber>
    </submittedName>
</protein>
<comment type="similarity">
    <text evidence="5">Belongs to the zinc-containing alcohol dehydrogenase family.</text>
</comment>
<dbReference type="SMART" id="SM00829">
    <property type="entry name" value="PKS_ER"/>
    <property type="match status" value="1"/>
</dbReference>
<comment type="caution">
    <text evidence="7">The sequence shown here is derived from an EMBL/GenBank/DDBJ whole genome shotgun (WGS) entry which is preliminary data.</text>
</comment>
<dbReference type="InterPro" id="IPR047109">
    <property type="entry name" value="CAD-like"/>
</dbReference>
<proteinExistence type="inferred from homology"/>
<evidence type="ECO:0000313" key="8">
    <source>
        <dbReference type="Proteomes" id="UP001267878"/>
    </source>
</evidence>
<dbReference type="Pfam" id="PF00107">
    <property type="entry name" value="ADH_zinc_N"/>
    <property type="match status" value="1"/>
</dbReference>
<keyword evidence="8" id="KW-1185">Reference proteome</keyword>
<keyword evidence="4 7" id="KW-0560">Oxidoreductase</keyword>
<evidence type="ECO:0000256" key="2">
    <source>
        <dbReference type="ARBA" id="ARBA00022723"/>
    </source>
</evidence>
<dbReference type="Proteomes" id="UP001267878">
    <property type="component" value="Unassembled WGS sequence"/>
</dbReference>
<reference evidence="7 8" key="1">
    <citation type="submission" date="2023-07" db="EMBL/GenBank/DDBJ databases">
        <title>Sorghum-associated microbial communities from plants grown in Nebraska, USA.</title>
        <authorList>
            <person name="Schachtman D."/>
        </authorList>
    </citation>
    <scope>NUCLEOTIDE SEQUENCE [LARGE SCALE GENOMIC DNA]</scope>
    <source>
        <strain evidence="7 8">BE187</strain>
    </source>
</reference>
<keyword evidence="3 5" id="KW-0862">Zinc</keyword>
<evidence type="ECO:0000256" key="5">
    <source>
        <dbReference type="RuleBase" id="RU361277"/>
    </source>
</evidence>
<dbReference type="Pfam" id="PF08240">
    <property type="entry name" value="ADH_N"/>
    <property type="match status" value="1"/>
</dbReference>
<dbReference type="SUPFAM" id="SSF50129">
    <property type="entry name" value="GroES-like"/>
    <property type="match status" value="1"/>
</dbReference>
<dbReference type="Gene3D" id="3.40.50.720">
    <property type="entry name" value="NAD(P)-binding Rossmann-like Domain"/>
    <property type="match status" value="1"/>
</dbReference>
<dbReference type="CDD" id="cd05283">
    <property type="entry name" value="CAD1"/>
    <property type="match status" value="1"/>
</dbReference>
<dbReference type="PANTHER" id="PTHR42683">
    <property type="entry name" value="ALDEHYDE REDUCTASE"/>
    <property type="match status" value="1"/>
</dbReference>
<dbReference type="InterPro" id="IPR036291">
    <property type="entry name" value="NAD(P)-bd_dom_sf"/>
</dbReference>
<dbReference type="InterPro" id="IPR020843">
    <property type="entry name" value="ER"/>
</dbReference>
<evidence type="ECO:0000256" key="4">
    <source>
        <dbReference type="ARBA" id="ARBA00023002"/>
    </source>
</evidence>